<dbReference type="EMBL" id="GL349444">
    <property type="protein sequence ID" value="KNC46909.1"/>
    <property type="molecule type" value="Genomic_DNA"/>
</dbReference>
<evidence type="ECO:0000313" key="2">
    <source>
        <dbReference type="EMBL" id="KNC46909.1"/>
    </source>
</evidence>
<accession>A0A0L0D3N7</accession>
<dbReference type="GeneID" id="25562952"/>
<dbReference type="AlphaFoldDB" id="A0A0L0D3N7"/>
<sequence>MRSITNFDGEWDCRDNGYLLFVKRINRIKPRRRGDGTRRAVGGQHVSSRQAGSGASESQARERERERKRVEKNKHVALPEALWPHHVRGPGGEALRLDNLPAVCRPIDADGAGSWTEGCGCVNVCLIGCQDKGGGLGLRVGGCGGGQVGA</sequence>
<gene>
    <name evidence="2" type="ORF">AMSG_03340</name>
</gene>
<feature type="region of interest" description="Disordered" evidence="1">
    <location>
        <begin position="32"/>
        <end position="77"/>
    </location>
</feature>
<keyword evidence="3" id="KW-1185">Reference proteome</keyword>
<proteinExistence type="predicted"/>
<reference evidence="2 3" key="1">
    <citation type="submission" date="2010-05" db="EMBL/GenBank/DDBJ databases">
        <title>The Genome Sequence of Thecamonas trahens ATCC 50062.</title>
        <authorList>
            <consortium name="The Broad Institute Genome Sequencing Platform"/>
            <person name="Russ C."/>
            <person name="Cuomo C."/>
            <person name="Shea T."/>
            <person name="Young S.K."/>
            <person name="Zeng Q."/>
            <person name="Koehrsen M."/>
            <person name="Haas B."/>
            <person name="Borodovsky M."/>
            <person name="Guigo R."/>
            <person name="Alvarado L."/>
            <person name="Berlin A."/>
            <person name="Bochicchio J."/>
            <person name="Borenstein D."/>
            <person name="Chapman S."/>
            <person name="Chen Z."/>
            <person name="Freedman E."/>
            <person name="Gellesch M."/>
            <person name="Goldberg J."/>
            <person name="Griggs A."/>
            <person name="Gujja S."/>
            <person name="Heilman E."/>
            <person name="Heiman D."/>
            <person name="Hepburn T."/>
            <person name="Howarth C."/>
            <person name="Jen D."/>
            <person name="Larson L."/>
            <person name="Mehta T."/>
            <person name="Park D."/>
            <person name="Pearson M."/>
            <person name="Roberts A."/>
            <person name="Saif S."/>
            <person name="Shenoy N."/>
            <person name="Sisk P."/>
            <person name="Stolte C."/>
            <person name="Sykes S."/>
            <person name="Thomson T."/>
            <person name="Walk T."/>
            <person name="White J."/>
            <person name="Yandava C."/>
            <person name="Burger G."/>
            <person name="Gray M.W."/>
            <person name="Holland P.W.H."/>
            <person name="King N."/>
            <person name="Lang F.B.F."/>
            <person name="Roger A.J."/>
            <person name="Ruiz-Trillo I."/>
            <person name="Lander E."/>
            <person name="Nusbaum C."/>
        </authorList>
    </citation>
    <scope>NUCLEOTIDE SEQUENCE [LARGE SCALE GENOMIC DNA]</scope>
    <source>
        <strain evidence="2 3">ATCC 50062</strain>
    </source>
</reference>
<name>A0A0L0D3N7_THETB</name>
<feature type="compositionally biased region" description="Polar residues" evidence="1">
    <location>
        <begin position="45"/>
        <end position="58"/>
    </location>
</feature>
<dbReference type="RefSeq" id="XP_013760182.1">
    <property type="nucleotide sequence ID" value="XM_013904728.1"/>
</dbReference>
<feature type="compositionally biased region" description="Basic and acidic residues" evidence="1">
    <location>
        <begin position="59"/>
        <end position="69"/>
    </location>
</feature>
<organism evidence="2 3">
    <name type="scientific">Thecamonas trahens ATCC 50062</name>
    <dbReference type="NCBI Taxonomy" id="461836"/>
    <lineage>
        <taxon>Eukaryota</taxon>
        <taxon>Apusozoa</taxon>
        <taxon>Apusomonadida</taxon>
        <taxon>Apusomonadidae</taxon>
        <taxon>Thecamonas</taxon>
    </lineage>
</organism>
<evidence type="ECO:0000313" key="3">
    <source>
        <dbReference type="Proteomes" id="UP000054408"/>
    </source>
</evidence>
<dbReference type="Proteomes" id="UP000054408">
    <property type="component" value="Unassembled WGS sequence"/>
</dbReference>
<protein>
    <submittedName>
        <fullName evidence="2">Uncharacterized protein</fullName>
    </submittedName>
</protein>
<evidence type="ECO:0000256" key="1">
    <source>
        <dbReference type="SAM" id="MobiDB-lite"/>
    </source>
</evidence>